<evidence type="ECO:0000313" key="13">
    <source>
        <dbReference type="EMBL" id="STY29066.1"/>
    </source>
</evidence>
<dbReference type="SUPFAM" id="SSF52374">
    <property type="entry name" value="Nucleotidylyl transferase"/>
    <property type="match status" value="1"/>
</dbReference>
<dbReference type="GO" id="GO:0009435">
    <property type="term" value="P:NAD+ biosynthetic process"/>
    <property type="evidence" value="ECO:0007669"/>
    <property type="project" value="UniProtKB-UniRule"/>
</dbReference>
<feature type="domain" description="Cytidyltransferase-like" evidence="12">
    <location>
        <begin position="6"/>
        <end position="184"/>
    </location>
</feature>
<dbReference type="PANTHER" id="PTHR39321">
    <property type="entry name" value="NICOTINATE-NUCLEOTIDE ADENYLYLTRANSFERASE-RELATED"/>
    <property type="match status" value="1"/>
</dbReference>
<keyword evidence="9 11" id="KW-0520">NAD</keyword>
<dbReference type="NCBIfam" id="TIGR00125">
    <property type="entry name" value="cyt_tran_rel"/>
    <property type="match status" value="1"/>
</dbReference>
<dbReference type="EC" id="2.7.7.18" evidence="11"/>
<evidence type="ECO:0000256" key="6">
    <source>
        <dbReference type="ARBA" id="ARBA00022695"/>
    </source>
</evidence>
<evidence type="ECO:0000256" key="11">
    <source>
        <dbReference type="HAMAP-Rule" id="MF_00244"/>
    </source>
</evidence>
<protein>
    <recommendedName>
        <fullName evidence="11">Probable nicotinate-nucleotide adenylyltransferase</fullName>
        <ecNumber evidence="11">2.7.7.18</ecNumber>
    </recommendedName>
    <alternativeName>
        <fullName evidence="11">Deamido-NAD(+) diphosphorylase</fullName>
    </alternativeName>
    <alternativeName>
        <fullName evidence="11">Deamido-NAD(+) pyrophosphorylase</fullName>
    </alternativeName>
    <alternativeName>
        <fullName evidence="11">Nicotinate mononucleotide adenylyltransferase</fullName>
        <shortName evidence="11">NaMN adenylyltransferase</shortName>
    </alternativeName>
</protein>
<evidence type="ECO:0000256" key="5">
    <source>
        <dbReference type="ARBA" id="ARBA00022679"/>
    </source>
</evidence>
<comment type="catalytic activity">
    <reaction evidence="10 11">
        <text>nicotinate beta-D-ribonucleotide + ATP + H(+) = deamido-NAD(+) + diphosphate</text>
        <dbReference type="Rhea" id="RHEA:22860"/>
        <dbReference type="ChEBI" id="CHEBI:15378"/>
        <dbReference type="ChEBI" id="CHEBI:30616"/>
        <dbReference type="ChEBI" id="CHEBI:33019"/>
        <dbReference type="ChEBI" id="CHEBI:57502"/>
        <dbReference type="ChEBI" id="CHEBI:58437"/>
        <dbReference type="EC" id="2.7.7.18"/>
    </reaction>
</comment>
<accession>A0A378LQ52</accession>
<dbReference type="Gene3D" id="3.40.50.620">
    <property type="entry name" value="HUPs"/>
    <property type="match status" value="1"/>
</dbReference>
<evidence type="ECO:0000256" key="4">
    <source>
        <dbReference type="ARBA" id="ARBA00022642"/>
    </source>
</evidence>
<evidence type="ECO:0000313" key="14">
    <source>
        <dbReference type="Proteomes" id="UP000255297"/>
    </source>
</evidence>
<evidence type="ECO:0000256" key="7">
    <source>
        <dbReference type="ARBA" id="ARBA00022741"/>
    </source>
</evidence>
<evidence type="ECO:0000259" key="12">
    <source>
        <dbReference type="Pfam" id="PF01467"/>
    </source>
</evidence>
<keyword evidence="4 11" id="KW-0662">Pyridine nucleotide biosynthesis</keyword>
<dbReference type="Proteomes" id="UP000255297">
    <property type="component" value="Unassembled WGS sequence"/>
</dbReference>
<gene>
    <name evidence="11 13" type="primary">nadD</name>
    <name evidence="13" type="ORF">NCTC11532_01246</name>
</gene>
<evidence type="ECO:0000256" key="2">
    <source>
        <dbReference type="ARBA" id="ARBA00005019"/>
    </source>
</evidence>
<dbReference type="InterPro" id="IPR004821">
    <property type="entry name" value="Cyt_trans-like"/>
</dbReference>
<evidence type="ECO:0000256" key="8">
    <source>
        <dbReference type="ARBA" id="ARBA00022840"/>
    </source>
</evidence>
<dbReference type="STRING" id="1122170.GCA_000701265_01238"/>
<comment type="similarity">
    <text evidence="3 11">Belongs to the NadD family.</text>
</comment>
<dbReference type="GO" id="GO:0005524">
    <property type="term" value="F:ATP binding"/>
    <property type="evidence" value="ECO:0007669"/>
    <property type="project" value="UniProtKB-KW"/>
</dbReference>
<keyword evidence="8 11" id="KW-0067">ATP-binding</keyword>
<dbReference type="RefSeq" id="WP_031566197.1">
    <property type="nucleotide sequence ID" value="NZ_CAAAIS010000010.1"/>
</dbReference>
<keyword evidence="5 11" id="KW-0808">Transferase</keyword>
<sequence length="211" mass="24618">MHSIAIFGGSFDPIHNGHLQVSVSIQHHFNFDSYIFLPCKTSTIKPPTLANNGQRIEMIHLAIKDFPEFKMDLREIERPTPSYMVETLESFRAELPNDSISLIMGYDAFLSLTRWHQWEKIITLSNLIIINRSEFSHFPPSKTMEKFLKEHQVIKKWELLNSKAGKVFLFDAGNYEISSTSIREEIKKGADVRKQLPEKVYHYIKCQELYQ</sequence>
<dbReference type="OrthoDB" id="5295945at2"/>
<dbReference type="UniPathway" id="UPA00253">
    <property type="reaction ID" value="UER00332"/>
</dbReference>
<evidence type="ECO:0000256" key="10">
    <source>
        <dbReference type="ARBA" id="ARBA00048721"/>
    </source>
</evidence>
<dbReference type="NCBIfam" id="NF000840">
    <property type="entry name" value="PRK00071.1-3"/>
    <property type="match status" value="1"/>
</dbReference>
<evidence type="ECO:0000256" key="9">
    <source>
        <dbReference type="ARBA" id="ARBA00023027"/>
    </source>
</evidence>
<keyword evidence="14" id="KW-1185">Reference proteome</keyword>
<dbReference type="NCBIfam" id="NF000839">
    <property type="entry name" value="PRK00071.1-1"/>
    <property type="match status" value="1"/>
</dbReference>
<dbReference type="CDD" id="cd02165">
    <property type="entry name" value="NMNAT"/>
    <property type="match status" value="1"/>
</dbReference>
<proteinExistence type="inferred from homology"/>
<keyword evidence="6 11" id="KW-0548">Nucleotidyltransferase</keyword>
<evidence type="ECO:0000256" key="3">
    <source>
        <dbReference type="ARBA" id="ARBA00009014"/>
    </source>
</evidence>
<keyword evidence="7 11" id="KW-0547">Nucleotide-binding</keyword>
<reference evidence="13 14" key="1">
    <citation type="submission" date="2018-06" db="EMBL/GenBank/DDBJ databases">
        <authorList>
            <consortium name="Pathogen Informatics"/>
            <person name="Doyle S."/>
        </authorList>
    </citation>
    <scope>NUCLEOTIDE SEQUENCE [LARGE SCALE GENOMIC DNA]</scope>
    <source>
        <strain evidence="13 14">NCTC11532</strain>
    </source>
</reference>
<dbReference type="InterPro" id="IPR014729">
    <property type="entry name" value="Rossmann-like_a/b/a_fold"/>
</dbReference>
<dbReference type="GO" id="GO:0004515">
    <property type="term" value="F:nicotinate-nucleotide adenylyltransferase activity"/>
    <property type="evidence" value="ECO:0007669"/>
    <property type="project" value="UniProtKB-UniRule"/>
</dbReference>
<evidence type="ECO:0000256" key="1">
    <source>
        <dbReference type="ARBA" id="ARBA00002324"/>
    </source>
</evidence>
<dbReference type="AlphaFoldDB" id="A0A378LQ52"/>
<organism evidence="13 14">
    <name type="scientific">Legionella wadsworthii</name>
    <dbReference type="NCBI Taxonomy" id="28088"/>
    <lineage>
        <taxon>Bacteria</taxon>
        <taxon>Pseudomonadati</taxon>
        <taxon>Pseudomonadota</taxon>
        <taxon>Gammaproteobacteria</taxon>
        <taxon>Legionellales</taxon>
        <taxon>Legionellaceae</taxon>
        <taxon>Legionella</taxon>
    </lineage>
</organism>
<comment type="function">
    <text evidence="1 11">Catalyzes the reversible adenylation of nicotinate mononucleotide (NaMN) to nicotinic acid adenine dinucleotide (NaAD).</text>
</comment>
<dbReference type="HAMAP" id="MF_00244">
    <property type="entry name" value="NaMN_adenylyltr"/>
    <property type="match status" value="1"/>
</dbReference>
<dbReference type="Pfam" id="PF01467">
    <property type="entry name" value="CTP_transf_like"/>
    <property type="match status" value="1"/>
</dbReference>
<dbReference type="InterPro" id="IPR005248">
    <property type="entry name" value="NadD/NMNAT"/>
</dbReference>
<dbReference type="EMBL" id="UGPB01000001">
    <property type="protein sequence ID" value="STY29066.1"/>
    <property type="molecule type" value="Genomic_DNA"/>
</dbReference>
<dbReference type="PANTHER" id="PTHR39321:SF3">
    <property type="entry name" value="PHOSPHOPANTETHEINE ADENYLYLTRANSFERASE"/>
    <property type="match status" value="1"/>
</dbReference>
<name>A0A378LQ52_9GAMM</name>
<dbReference type="NCBIfam" id="TIGR00482">
    <property type="entry name" value="nicotinate (nicotinamide) nucleotide adenylyltransferase"/>
    <property type="match status" value="1"/>
</dbReference>
<comment type="pathway">
    <text evidence="2 11">Cofactor biosynthesis; NAD(+) biosynthesis; deamido-NAD(+) from nicotinate D-ribonucleotide: step 1/1.</text>
</comment>